<keyword evidence="1" id="KW-1133">Transmembrane helix</keyword>
<name>A0ABU9HS11_9FLAO</name>
<keyword evidence="1" id="KW-0812">Transmembrane</keyword>
<accession>A0ABU9HS11</accession>
<proteinExistence type="predicted"/>
<evidence type="ECO:0000313" key="2">
    <source>
        <dbReference type="EMBL" id="MEL1242956.1"/>
    </source>
</evidence>
<keyword evidence="1" id="KW-0472">Membrane</keyword>
<organism evidence="2 3">
    <name type="scientific">Flavobacterium arundinis</name>
    <dbReference type="NCBI Taxonomy" id="3139143"/>
    <lineage>
        <taxon>Bacteria</taxon>
        <taxon>Pseudomonadati</taxon>
        <taxon>Bacteroidota</taxon>
        <taxon>Flavobacteriia</taxon>
        <taxon>Flavobacteriales</taxon>
        <taxon>Flavobacteriaceae</taxon>
        <taxon>Flavobacterium</taxon>
    </lineage>
</organism>
<dbReference type="Proteomes" id="UP001464555">
    <property type="component" value="Unassembled WGS sequence"/>
</dbReference>
<reference evidence="2 3" key="1">
    <citation type="submission" date="2024-04" db="EMBL/GenBank/DDBJ databases">
        <title>Flavobacterium sp. DGU11 16S ribosomal RNA gene Genome sequencing and assembly.</title>
        <authorList>
            <person name="Park S."/>
        </authorList>
    </citation>
    <scope>NUCLEOTIDE SEQUENCE [LARGE SCALE GENOMIC DNA]</scope>
    <source>
        <strain evidence="2 3">DGU11</strain>
    </source>
</reference>
<feature type="transmembrane region" description="Helical" evidence="1">
    <location>
        <begin position="9"/>
        <end position="27"/>
    </location>
</feature>
<sequence>MINSKLHGILDYLVVAFLVASPSIFHLPPQTTVFTYGLAAMHLVLTMLTAYEPGTLKIIPFRIHGWIELFVVIALGALTFYIDSVEGHAARNFYIGFTGAIFLVWLLTNYKSAPAIPKEEDVM</sequence>
<evidence type="ECO:0000256" key="1">
    <source>
        <dbReference type="SAM" id="Phobius"/>
    </source>
</evidence>
<evidence type="ECO:0008006" key="4">
    <source>
        <dbReference type="Google" id="ProtNLM"/>
    </source>
</evidence>
<feature type="transmembrane region" description="Helical" evidence="1">
    <location>
        <begin position="88"/>
        <end position="108"/>
    </location>
</feature>
<feature type="transmembrane region" description="Helical" evidence="1">
    <location>
        <begin position="63"/>
        <end position="82"/>
    </location>
</feature>
<comment type="caution">
    <text evidence="2">The sequence shown here is derived from an EMBL/GenBank/DDBJ whole genome shotgun (WGS) entry which is preliminary data.</text>
</comment>
<dbReference type="EMBL" id="JBBYHR010000001">
    <property type="protein sequence ID" value="MEL1242956.1"/>
    <property type="molecule type" value="Genomic_DNA"/>
</dbReference>
<keyword evidence="3" id="KW-1185">Reference proteome</keyword>
<evidence type="ECO:0000313" key="3">
    <source>
        <dbReference type="Proteomes" id="UP001464555"/>
    </source>
</evidence>
<protein>
    <recommendedName>
        <fullName evidence="4">SPW repeat-containing protein</fullName>
    </recommendedName>
</protein>
<gene>
    <name evidence="2" type="ORF">AAEO56_01670</name>
</gene>
<dbReference type="RefSeq" id="WP_341695274.1">
    <property type="nucleotide sequence ID" value="NZ_JBBYHR010000001.1"/>
</dbReference>